<dbReference type="InterPro" id="IPR013730">
    <property type="entry name" value="Fyv7/TAP26"/>
</dbReference>
<reference evidence="2" key="1">
    <citation type="submission" date="2022-03" db="EMBL/GenBank/DDBJ databases">
        <authorList>
            <person name="Martin C."/>
        </authorList>
    </citation>
    <scope>NUCLEOTIDE SEQUENCE</scope>
</reference>
<proteinExistence type="predicted"/>
<dbReference type="EMBL" id="CAIIXF020000006">
    <property type="protein sequence ID" value="CAH1785740.1"/>
    <property type="molecule type" value="Genomic_DNA"/>
</dbReference>
<dbReference type="OrthoDB" id="5377144at2759"/>
<evidence type="ECO:0000313" key="3">
    <source>
        <dbReference type="Proteomes" id="UP000749559"/>
    </source>
</evidence>
<dbReference type="AlphaFoldDB" id="A0A8S4NYB2"/>
<feature type="region of interest" description="Disordered" evidence="1">
    <location>
        <begin position="63"/>
        <end position="88"/>
    </location>
</feature>
<feature type="region of interest" description="Disordered" evidence="1">
    <location>
        <begin position="121"/>
        <end position="157"/>
    </location>
</feature>
<protein>
    <recommendedName>
        <fullName evidence="4">Thyroid transcription factor 1-associated protein 26</fullName>
    </recommendedName>
</protein>
<feature type="region of interest" description="Disordered" evidence="1">
    <location>
        <begin position="1"/>
        <end position="33"/>
    </location>
</feature>
<feature type="compositionally biased region" description="Basic and acidic residues" evidence="1">
    <location>
        <begin position="121"/>
        <end position="142"/>
    </location>
</feature>
<evidence type="ECO:0000256" key="1">
    <source>
        <dbReference type="SAM" id="MobiDB-lite"/>
    </source>
</evidence>
<keyword evidence="3" id="KW-1185">Reference proteome</keyword>
<sequence length="170" mass="20010">MMVKPQGKIKSKNHHHTKGKMKQSGANIKDKRFKTYIGNQTEGQGFADKRKRKMMLDYRKLLQKEKQKMKATEPGTSGEKSVHEMPRRLSKQDKMSAFYAAQKQFSLKSQEDVLKKEIEEKRQKETQEALDKYNTRKKETQKTLKKKTHRGQPVMANRMDLLLEKIKKQS</sequence>
<accession>A0A8S4NYB2</accession>
<evidence type="ECO:0000313" key="2">
    <source>
        <dbReference type="EMBL" id="CAH1785740.1"/>
    </source>
</evidence>
<dbReference type="Proteomes" id="UP000749559">
    <property type="component" value="Unassembled WGS sequence"/>
</dbReference>
<feature type="compositionally biased region" description="Basic residues" evidence="1">
    <location>
        <begin position="7"/>
        <end position="21"/>
    </location>
</feature>
<name>A0A8S4NYB2_OWEFU</name>
<gene>
    <name evidence="2" type="ORF">OFUS_LOCUS11757</name>
</gene>
<organism evidence="2 3">
    <name type="scientific">Owenia fusiformis</name>
    <name type="common">Polychaete worm</name>
    <dbReference type="NCBI Taxonomy" id="6347"/>
    <lineage>
        <taxon>Eukaryota</taxon>
        <taxon>Metazoa</taxon>
        <taxon>Spiralia</taxon>
        <taxon>Lophotrochozoa</taxon>
        <taxon>Annelida</taxon>
        <taxon>Polychaeta</taxon>
        <taxon>Sedentaria</taxon>
        <taxon>Canalipalpata</taxon>
        <taxon>Sabellida</taxon>
        <taxon>Oweniida</taxon>
        <taxon>Oweniidae</taxon>
        <taxon>Owenia</taxon>
    </lineage>
</organism>
<comment type="caution">
    <text evidence="2">The sequence shown here is derived from an EMBL/GenBank/DDBJ whole genome shotgun (WGS) entry which is preliminary data.</text>
</comment>
<evidence type="ECO:0008006" key="4">
    <source>
        <dbReference type="Google" id="ProtNLM"/>
    </source>
</evidence>
<dbReference type="Pfam" id="PF08524">
    <property type="entry name" value="rRNA_processing"/>
    <property type="match status" value="1"/>
</dbReference>